<keyword evidence="2" id="KW-1185">Reference proteome</keyword>
<feature type="non-terminal residue" evidence="1">
    <location>
        <position position="1"/>
    </location>
</feature>
<dbReference type="Proteomes" id="UP000595437">
    <property type="component" value="Chromosome 19"/>
</dbReference>
<sequence>KNFFHKKKTTTKRVLCCGDPCPCKNHFRQLLLDKKKKKSFHRFYLVKVVP</sequence>
<reference evidence="2" key="1">
    <citation type="submission" date="2021-01" db="EMBL/GenBank/DDBJ databases">
        <title>Caligus Genome Assembly.</title>
        <authorList>
            <person name="Gallardo-Escarate C."/>
        </authorList>
    </citation>
    <scope>NUCLEOTIDE SEQUENCE [LARGE SCALE GENOMIC DNA]</scope>
</reference>
<proteinExistence type="predicted"/>
<evidence type="ECO:0000313" key="1">
    <source>
        <dbReference type="EMBL" id="QQP32947.1"/>
    </source>
</evidence>
<gene>
    <name evidence="1" type="ORF">FKW44_024147</name>
</gene>
<name>A0A7T8JU93_CALRO</name>
<evidence type="ECO:0000313" key="2">
    <source>
        <dbReference type="Proteomes" id="UP000595437"/>
    </source>
</evidence>
<organism evidence="1 2">
    <name type="scientific">Caligus rogercresseyi</name>
    <name type="common">Sea louse</name>
    <dbReference type="NCBI Taxonomy" id="217165"/>
    <lineage>
        <taxon>Eukaryota</taxon>
        <taxon>Metazoa</taxon>
        <taxon>Ecdysozoa</taxon>
        <taxon>Arthropoda</taxon>
        <taxon>Crustacea</taxon>
        <taxon>Multicrustacea</taxon>
        <taxon>Hexanauplia</taxon>
        <taxon>Copepoda</taxon>
        <taxon>Siphonostomatoida</taxon>
        <taxon>Caligidae</taxon>
        <taxon>Caligus</taxon>
    </lineage>
</organism>
<dbReference type="AlphaFoldDB" id="A0A7T8JU93"/>
<accession>A0A7T8JU93</accession>
<protein>
    <submittedName>
        <fullName evidence="1">Uncharacterized protein</fullName>
    </submittedName>
</protein>
<dbReference type="EMBL" id="CP045908">
    <property type="protein sequence ID" value="QQP32947.1"/>
    <property type="molecule type" value="Genomic_DNA"/>
</dbReference>